<accession>A0AAN1W146</accession>
<dbReference type="InterPro" id="IPR007236">
    <property type="entry name" value="SlyX"/>
</dbReference>
<evidence type="ECO:0000256" key="1">
    <source>
        <dbReference type="SAM" id="Coils"/>
    </source>
</evidence>
<dbReference type="AlphaFoldDB" id="A0AAN1W146"/>
<gene>
    <name evidence="2" type="primary">slyX</name>
    <name evidence="2" type="ORF">FGKAn22_22740</name>
</gene>
<evidence type="ECO:0000313" key="2">
    <source>
        <dbReference type="EMBL" id="BBJ00582.1"/>
    </source>
</evidence>
<dbReference type="PANTHER" id="PTHR36508">
    <property type="entry name" value="PROTEIN SLYX"/>
    <property type="match status" value="1"/>
</dbReference>
<dbReference type="Pfam" id="PF04102">
    <property type="entry name" value="SlyX"/>
    <property type="match status" value="1"/>
</dbReference>
<sequence>MIEERLINIETKITYQEDLSEELNKTIYQQQQKIERLEAICEALAKQLRALAEAGSEGKPPANERPPHY</sequence>
<protein>
    <submittedName>
        <fullName evidence="2">Protein SlyX</fullName>
    </submittedName>
</protein>
<dbReference type="PANTHER" id="PTHR36508:SF1">
    <property type="entry name" value="PROTEIN SLYX"/>
    <property type="match status" value="1"/>
</dbReference>
<reference evidence="2 3" key="1">
    <citation type="submission" date="2019-03" db="EMBL/GenBank/DDBJ databases">
        <title>Complete genome sequence of Ferrigenium kumadai strain An22, a microaerophilic iron-oxidizing bacterium isolated from a paddy field soil.</title>
        <authorList>
            <person name="Watanabe T."/>
            <person name="Asakawa S."/>
        </authorList>
    </citation>
    <scope>NUCLEOTIDE SEQUENCE [LARGE SCALE GENOMIC DNA]</scope>
    <source>
        <strain evidence="2 3">An22</strain>
    </source>
</reference>
<keyword evidence="3" id="KW-1185">Reference proteome</keyword>
<dbReference type="Gene3D" id="1.20.5.300">
    <property type="match status" value="1"/>
</dbReference>
<dbReference type="RefSeq" id="WP_212785808.1">
    <property type="nucleotide sequence ID" value="NZ_AP019536.1"/>
</dbReference>
<dbReference type="EMBL" id="AP019536">
    <property type="protein sequence ID" value="BBJ00582.1"/>
    <property type="molecule type" value="Genomic_DNA"/>
</dbReference>
<proteinExistence type="predicted"/>
<organism evidence="2 3">
    <name type="scientific">Ferrigenium kumadai</name>
    <dbReference type="NCBI Taxonomy" id="1682490"/>
    <lineage>
        <taxon>Bacteria</taxon>
        <taxon>Pseudomonadati</taxon>
        <taxon>Pseudomonadota</taxon>
        <taxon>Betaproteobacteria</taxon>
        <taxon>Nitrosomonadales</taxon>
        <taxon>Gallionellaceae</taxon>
        <taxon>Ferrigenium</taxon>
    </lineage>
</organism>
<keyword evidence="1" id="KW-0175">Coiled coil</keyword>
<dbReference type="KEGG" id="fku:FGKAn22_22740"/>
<dbReference type="Proteomes" id="UP001319121">
    <property type="component" value="Chromosome"/>
</dbReference>
<evidence type="ECO:0000313" key="3">
    <source>
        <dbReference type="Proteomes" id="UP001319121"/>
    </source>
</evidence>
<feature type="coiled-coil region" evidence="1">
    <location>
        <begin position="20"/>
        <end position="54"/>
    </location>
</feature>
<name>A0AAN1W146_9PROT</name>